<sequence>MSRYFAASCEQPKANKIFIFPYAGGGASAFKNWQDEFDDTEILAAQYPGRENRIKEEPVDDLDLLVKEVFNDIKPLISDGIPYFLFGHSLGTKVAYELALLIQKSNLPYQPKGVIISAGKAPCFKEKNPIHELDTANFIREISRFSGTPKEILGTRSLMDVFMPMLRADFKMDETYHRETAEKINYSVLALMGAADPELTLEELLTWREYTNKEFTYKSVEGAHMFIHTYRAMAIDSIKDFVNKQKCNNT</sequence>
<comment type="similarity">
    <text evidence="1">Belongs to the thioesterase family.</text>
</comment>
<gene>
    <name evidence="3" type="ORF">CTER_0855</name>
</gene>
<dbReference type="STRING" id="1195236.CTER_0855"/>
<dbReference type="Gene3D" id="3.40.50.1820">
    <property type="entry name" value="alpha/beta hydrolase"/>
    <property type="match status" value="1"/>
</dbReference>
<evidence type="ECO:0000313" key="3">
    <source>
        <dbReference type="EMBL" id="EMS73361.1"/>
    </source>
</evidence>
<name>S0FSS0_RUMCE</name>
<dbReference type="PANTHER" id="PTHR11487:SF0">
    <property type="entry name" value="S-ACYL FATTY ACID SYNTHASE THIOESTERASE, MEDIUM CHAIN"/>
    <property type="match status" value="1"/>
</dbReference>
<dbReference type="SUPFAM" id="SSF53474">
    <property type="entry name" value="alpha/beta-Hydrolases"/>
    <property type="match status" value="1"/>
</dbReference>
<dbReference type="EMBL" id="AORV01000021">
    <property type="protein sequence ID" value="EMS73361.1"/>
    <property type="molecule type" value="Genomic_DNA"/>
</dbReference>
<keyword evidence="4" id="KW-1185">Reference proteome</keyword>
<protein>
    <submittedName>
        <fullName evidence="3">Putative thioesterase involved in non-ribosomal peptide biosynthesis</fullName>
    </submittedName>
</protein>
<dbReference type="Pfam" id="PF00975">
    <property type="entry name" value="Thioesterase"/>
    <property type="match status" value="1"/>
</dbReference>
<reference evidence="3 4" key="1">
    <citation type="journal article" date="2013" name="Genome Announc.">
        <title>Draft Genome Sequence of the Cellulolytic, Mesophilic, Anaerobic Bacterium Clostridium termitidis Strain CT1112 (DSM 5398).</title>
        <authorList>
            <person name="Lal S."/>
            <person name="Ramachandran U."/>
            <person name="Zhang X."/>
            <person name="Munir R."/>
            <person name="Sparling R."/>
            <person name="Levin D.B."/>
        </authorList>
    </citation>
    <scope>NUCLEOTIDE SEQUENCE [LARGE SCALE GENOMIC DNA]</scope>
    <source>
        <strain evidence="3 4">CT1112</strain>
    </source>
</reference>
<dbReference type="GO" id="GO:0008610">
    <property type="term" value="P:lipid biosynthetic process"/>
    <property type="evidence" value="ECO:0007669"/>
    <property type="project" value="TreeGrafter"/>
</dbReference>
<evidence type="ECO:0000256" key="1">
    <source>
        <dbReference type="ARBA" id="ARBA00007169"/>
    </source>
</evidence>
<dbReference type="InterPro" id="IPR029058">
    <property type="entry name" value="AB_hydrolase_fold"/>
</dbReference>
<dbReference type="AlphaFoldDB" id="S0FSS0"/>
<accession>S0FSS0</accession>
<dbReference type="PANTHER" id="PTHR11487">
    <property type="entry name" value="THIOESTERASE"/>
    <property type="match status" value="1"/>
</dbReference>
<dbReference type="InterPro" id="IPR012223">
    <property type="entry name" value="TEII"/>
</dbReference>
<dbReference type="InterPro" id="IPR001031">
    <property type="entry name" value="Thioesterase"/>
</dbReference>
<evidence type="ECO:0000259" key="2">
    <source>
        <dbReference type="Pfam" id="PF00975"/>
    </source>
</evidence>
<feature type="domain" description="Thioesterase" evidence="2">
    <location>
        <begin position="16"/>
        <end position="229"/>
    </location>
</feature>
<organism evidence="3 4">
    <name type="scientific">Ruminiclostridium cellobioparum subsp. termitidis CT1112</name>
    <dbReference type="NCBI Taxonomy" id="1195236"/>
    <lineage>
        <taxon>Bacteria</taxon>
        <taxon>Bacillati</taxon>
        <taxon>Bacillota</taxon>
        <taxon>Clostridia</taxon>
        <taxon>Eubacteriales</taxon>
        <taxon>Oscillospiraceae</taxon>
        <taxon>Ruminiclostridium</taxon>
    </lineage>
</organism>
<dbReference type="Proteomes" id="UP000014155">
    <property type="component" value="Unassembled WGS sequence"/>
</dbReference>
<evidence type="ECO:0000313" key="4">
    <source>
        <dbReference type="Proteomes" id="UP000014155"/>
    </source>
</evidence>
<proteinExistence type="inferred from homology"/>
<dbReference type="eggNOG" id="COG3208">
    <property type="taxonomic scope" value="Bacteria"/>
</dbReference>
<dbReference type="RefSeq" id="WP_004624302.1">
    <property type="nucleotide sequence ID" value="NZ_AORV01000021.1"/>
</dbReference>
<dbReference type="PATRIC" id="fig|1195236.3.peg.1148"/>
<comment type="caution">
    <text evidence="3">The sequence shown here is derived from an EMBL/GenBank/DDBJ whole genome shotgun (WGS) entry which is preliminary data.</text>
</comment>